<keyword evidence="1" id="KW-0732">Signal</keyword>
<organism evidence="2 3">
    <name type="scientific">Trematosphaeria pertusa</name>
    <dbReference type="NCBI Taxonomy" id="390896"/>
    <lineage>
        <taxon>Eukaryota</taxon>
        <taxon>Fungi</taxon>
        <taxon>Dikarya</taxon>
        <taxon>Ascomycota</taxon>
        <taxon>Pezizomycotina</taxon>
        <taxon>Dothideomycetes</taxon>
        <taxon>Pleosporomycetidae</taxon>
        <taxon>Pleosporales</taxon>
        <taxon>Massarineae</taxon>
        <taxon>Trematosphaeriaceae</taxon>
        <taxon>Trematosphaeria</taxon>
    </lineage>
</organism>
<dbReference type="PROSITE" id="PS51257">
    <property type="entry name" value="PROKAR_LIPOPROTEIN"/>
    <property type="match status" value="1"/>
</dbReference>
<protein>
    <recommendedName>
        <fullName evidence="4">Secreted protein</fullName>
    </recommendedName>
</protein>
<accession>A0A6A6I947</accession>
<evidence type="ECO:0008006" key="4">
    <source>
        <dbReference type="Google" id="ProtNLM"/>
    </source>
</evidence>
<dbReference type="GeneID" id="54582824"/>
<feature type="chain" id="PRO_5025611206" description="Secreted protein" evidence="1">
    <location>
        <begin position="20"/>
        <end position="144"/>
    </location>
</feature>
<evidence type="ECO:0000313" key="2">
    <source>
        <dbReference type="EMBL" id="KAF2246896.1"/>
    </source>
</evidence>
<proteinExistence type="predicted"/>
<sequence length="144" mass="16235">MVRSSSLLLLFTVLSSCRAIANPPRPRSDLLRIRLRVISFNPALEAHFHGTLTRRGVQTRSILSFGARRDDWTCGHWDKLGSGTYRHAGCSASITGCSACCRHTRFACYSSWVSPNTPSFKEQLSLLDMEIEHEESLPRMMHLV</sequence>
<keyword evidence="3" id="KW-1185">Reference proteome</keyword>
<reference evidence="2" key="1">
    <citation type="journal article" date="2020" name="Stud. Mycol.">
        <title>101 Dothideomycetes genomes: a test case for predicting lifestyles and emergence of pathogens.</title>
        <authorList>
            <person name="Haridas S."/>
            <person name="Albert R."/>
            <person name="Binder M."/>
            <person name="Bloem J."/>
            <person name="Labutti K."/>
            <person name="Salamov A."/>
            <person name="Andreopoulos B."/>
            <person name="Baker S."/>
            <person name="Barry K."/>
            <person name="Bills G."/>
            <person name="Bluhm B."/>
            <person name="Cannon C."/>
            <person name="Castanera R."/>
            <person name="Culley D."/>
            <person name="Daum C."/>
            <person name="Ezra D."/>
            <person name="Gonzalez J."/>
            <person name="Henrissat B."/>
            <person name="Kuo A."/>
            <person name="Liang C."/>
            <person name="Lipzen A."/>
            <person name="Lutzoni F."/>
            <person name="Magnuson J."/>
            <person name="Mondo S."/>
            <person name="Nolan M."/>
            <person name="Ohm R."/>
            <person name="Pangilinan J."/>
            <person name="Park H.-J."/>
            <person name="Ramirez L."/>
            <person name="Alfaro M."/>
            <person name="Sun H."/>
            <person name="Tritt A."/>
            <person name="Yoshinaga Y."/>
            <person name="Zwiers L.-H."/>
            <person name="Turgeon B."/>
            <person name="Goodwin S."/>
            <person name="Spatafora J."/>
            <person name="Crous P."/>
            <person name="Grigoriev I."/>
        </authorList>
    </citation>
    <scope>NUCLEOTIDE SEQUENCE</scope>
    <source>
        <strain evidence="2">CBS 122368</strain>
    </source>
</reference>
<evidence type="ECO:0000256" key="1">
    <source>
        <dbReference type="SAM" id="SignalP"/>
    </source>
</evidence>
<gene>
    <name evidence="2" type="ORF">BU26DRAFT_521291</name>
</gene>
<dbReference type="Proteomes" id="UP000800094">
    <property type="component" value="Unassembled WGS sequence"/>
</dbReference>
<dbReference type="AlphaFoldDB" id="A0A6A6I947"/>
<dbReference type="EMBL" id="ML987198">
    <property type="protein sequence ID" value="KAF2246896.1"/>
    <property type="molecule type" value="Genomic_DNA"/>
</dbReference>
<name>A0A6A6I947_9PLEO</name>
<dbReference type="RefSeq" id="XP_033681900.1">
    <property type="nucleotide sequence ID" value="XM_033829494.1"/>
</dbReference>
<feature type="signal peptide" evidence="1">
    <location>
        <begin position="1"/>
        <end position="19"/>
    </location>
</feature>
<evidence type="ECO:0000313" key="3">
    <source>
        <dbReference type="Proteomes" id="UP000800094"/>
    </source>
</evidence>